<reference evidence="1 2" key="1">
    <citation type="submission" date="2019-09" db="EMBL/GenBank/DDBJ databases">
        <title>Polymorphobacter sp. isolated from a lake in China.</title>
        <authorList>
            <person name="Liu Z."/>
        </authorList>
    </citation>
    <scope>NUCLEOTIDE SEQUENCE [LARGE SCALE GENOMIC DNA]</scope>
    <source>
        <strain evidence="1 2">D40P</strain>
    </source>
</reference>
<proteinExistence type="predicted"/>
<evidence type="ECO:0008006" key="3">
    <source>
        <dbReference type="Google" id="ProtNLM"/>
    </source>
</evidence>
<comment type="caution">
    <text evidence="1">The sequence shown here is derived from an EMBL/GenBank/DDBJ whole genome shotgun (WGS) entry which is preliminary data.</text>
</comment>
<protein>
    <recommendedName>
        <fullName evidence="3">DUF2190 family protein</fullName>
    </recommendedName>
</protein>
<dbReference type="AlphaFoldDB" id="A0A7C9GM34"/>
<dbReference type="Proteomes" id="UP000481327">
    <property type="component" value="Unassembled WGS sequence"/>
</dbReference>
<organism evidence="1 2">
    <name type="scientific">Sandarakinorhabdus fusca</name>
    <dbReference type="NCBI Taxonomy" id="1439888"/>
    <lineage>
        <taxon>Bacteria</taxon>
        <taxon>Pseudomonadati</taxon>
        <taxon>Pseudomonadota</taxon>
        <taxon>Alphaproteobacteria</taxon>
        <taxon>Sphingomonadales</taxon>
        <taxon>Sphingosinicellaceae</taxon>
        <taxon>Sandarakinorhabdus</taxon>
    </lineage>
</organism>
<gene>
    <name evidence="1" type="ORF">F3168_00155</name>
</gene>
<keyword evidence="2" id="KW-1185">Reference proteome</keyword>
<evidence type="ECO:0000313" key="1">
    <source>
        <dbReference type="EMBL" id="MQT15677.1"/>
    </source>
</evidence>
<accession>A0A7C9GM34</accession>
<dbReference type="OrthoDB" id="7596386at2"/>
<evidence type="ECO:0000313" key="2">
    <source>
        <dbReference type="Proteomes" id="UP000481327"/>
    </source>
</evidence>
<sequence length="120" mass="11782">MSKFASNDVLDGSLIVASGATRMVALNGQPASFAAAEAGRLAEAALTVADFSFAAGDVSGRKVTVAAKAGLPVVAAGTADHIALLDATRLLYVTTCPAQALAPGGTVSIAAWAIEIGAPV</sequence>
<dbReference type="EMBL" id="WIOL01000001">
    <property type="protein sequence ID" value="MQT15677.1"/>
    <property type="molecule type" value="Genomic_DNA"/>
</dbReference>
<name>A0A7C9GM34_9SPHN</name>
<dbReference type="RefSeq" id="WP_152576157.1">
    <property type="nucleotide sequence ID" value="NZ_JAATJI010000001.1"/>
</dbReference>